<dbReference type="Proteomes" id="UP000007267">
    <property type="component" value="Unassembled WGS sequence"/>
</dbReference>
<feature type="domain" description="Ig-like" evidence="4">
    <location>
        <begin position="28"/>
        <end position="142"/>
    </location>
</feature>
<reference evidence="6" key="1">
    <citation type="submission" date="2011-10" db="EMBL/GenBank/DDBJ databases">
        <authorList>
            <consortium name="Soft-shell Turtle Genome Consortium"/>
        </authorList>
    </citation>
    <scope>NUCLEOTIDE SEQUENCE [LARGE SCALE GENOMIC DNA]</scope>
    <source>
        <strain evidence="6">Daiwa-1</strain>
    </source>
</reference>
<reference evidence="6" key="2">
    <citation type="journal article" date="2013" name="Nat. Genet.">
        <title>The draft genomes of soft-shell turtle and green sea turtle yield insights into the development and evolution of the turtle-specific body plan.</title>
        <authorList>
            <person name="Wang Z."/>
            <person name="Pascual-Anaya J."/>
            <person name="Zadissa A."/>
            <person name="Li W."/>
            <person name="Niimura Y."/>
            <person name="Huang Z."/>
            <person name="Li C."/>
            <person name="White S."/>
            <person name="Xiong Z."/>
            <person name="Fang D."/>
            <person name="Wang B."/>
            <person name="Ming Y."/>
            <person name="Chen Y."/>
            <person name="Zheng Y."/>
            <person name="Kuraku S."/>
            <person name="Pignatelli M."/>
            <person name="Herrero J."/>
            <person name="Beal K."/>
            <person name="Nozawa M."/>
            <person name="Li Q."/>
            <person name="Wang J."/>
            <person name="Zhang H."/>
            <person name="Yu L."/>
            <person name="Shigenobu S."/>
            <person name="Wang J."/>
            <person name="Liu J."/>
            <person name="Flicek P."/>
            <person name="Searle S."/>
            <person name="Wang J."/>
            <person name="Kuratani S."/>
            <person name="Yin Y."/>
            <person name="Aken B."/>
            <person name="Zhang G."/>
            <person name="Irie N."/>
        </authorList>
    </citation>
    <scope>NUCLEOTIDE SEQUENCE [LARGE SCALE GENOMIC DNA]</scope>
    <source>
        <strain evidence="6">Daiwa-1</strain>
    </source>
</reference>
<dbReference type="GO" id="GO:0005576">
    <property type="term" value="C:extracellular region"/>
    <property type="evidence" value="ECO:0007669"/>
    <property type="project" value="UniProtKB-ARBA"/>
</dbReference>
<evidence type="ECO:0000313" key="6">
    <source>
        <dbReference type="Proteomes" id="UP000007267"/>
    </source>
</evidence>
<dbReference type="Ensembl" id="ENSPSIT00000010784.1">
    <property type="protein sequence ID" value="ENSPSIP00000010730.1"/>
    <property type="gene ID" value="ENSPSIG00000009722.1"/>
</dbReference>
<organism evidence="5 6">
    <name type="scientific">Pelodiscus sinensis</name>
    <name type="common">Chinese softshell turtle</name>
    <name type="synonym">Trionyx sinensis</name>
    <dbReference type="NCBI Taxonomy" id="13735"/>
    <lineage>
        <taxon>Eukaryota</taxon>
        <taxon>Metazoa</taxon>
        <taxon>Chordata</taxon>
        <taxon>Craniata</taxon>
        <taxon>Vertebrata</taxon>
        <taxon>Euteleostomi</taxon>
        <taxon>Archelosauria</taxon>
        <taxon>Testudinata</taxon>
        <taxon>Testudines</taxon>
        <taxon>Cryptodira</taxon>
        <taxon>Trionychia</taxon>
        <taxon>Trionychidae</taxon>
        <taxon>Pelodiscus</taxon>
    </lineage>
</organism>
<dbReference type="Gene3D" id="2.60.40.10">
    <property type="entry name" value="Immunoglobulins"/>
    <property type="match status" value="1"/>
</dbReference>
<dbReference type="SMART" id="SM00406">
    <property type="entry name" value="IGv"/>
    <property type="match status" value="1"/>
</dbReference>
<dbReference type="STRING" id="13735.ENSPSIP00000010730"/>
<dbReference type="InterPro" id="IPR050199">
    <property type="entry name" value="IgHV"/>
</dbReference>
<dbReference type="AlphaFoldDB" id="K7FRS0"/>
<dbReference type="HOGENOM" id="CLU_077975_5_0_1"/>
<dbReference type="PROSITE" id="PS50835">
    <property type="entry name" value="IG_LIKE"/>
    <property type="match status" value="1"/>
</dbReference>
<dbReference type="InterPro" id="IPR013106">
    <property type="entry name" value="Ig_V-set"/>
</dbReference>
<dbReference type="InterPro" id="IPR013783">
    <property type="entry name" value="Ig-like_fold"/>
</dbReference>
<dbReference type="GO" id="GO:0019814">
    <property type="term" value="C:immunoglobulin complex"/>
    <property type="evidence" value="ECO:0007669"/>
    <property type="project" value="UniProtKB-KW"/>
</dbReference>
<dbReference type="InterPro" id="IPR003599">
    <property type="entry name" value="Ig_sub"/>
</dbReference>
<evidence type="ECO:0000259" key="4">
    <source>
        <dbReference type="PROSITE" id="PS50835"/>
    </source>
</evidence>
<protein>
    <recommendedName>
        <fullName evidence="4">Ig-like domain-containing protein</fullName>
    </recommendedName>
</protein>
<name>K7FRS0_PELSI</name>
<dbReference type="OMA" id="WIGEINH"/>
<reference evidence="5" key="4">
    <citation type="submission" date="2025-09" db="UniProtKB">
        <authorList>
            <consortium name="Ensembl"/>
        </authorList>
    </citation>
    <scope>IDENTIFICATION</scope>
</reference>
<evidence type="ECO:0000256" key="3">
    <source>
        <dbReference type="ARBA" id="ARBA00043265"/>
    </source>
</evidence>
<sequence>LFCVVLELMGKCYAHDWSKALILLTAAPRGVLAQVQLVESGPGTVKPGETLALSCAVSGYSIASTYSCDWLRQPPGKGLEWMEYVHPYDRSARYARSLQGRVTISGDTAKNQLSLEIRSLTAADTATYYCTGDTVTQRAAGP</sequence>
<accession>K7FRS0</accession>
<keyword evidence="6" id="KW-1185">Reference proteome</keyword>
<dbReference type="InterPro" id="IPR036179">
    <property type="entry name" value="Ig-like_dom_sf"/>
</dbReference>
<evidence type="ECO:0000256" key="1">
    <source>
        <dbReference type="ARBA" id="ARBA00022859"/>
    </source>
</evidence>
<keyword evidence="3" id="KW-1280">Immunoglobulin</keyword>
<reference evidence="5" key="3">
    <citation type="submission" date="2025-08" db="UniProtKB">
        <authorList>
            <consortium name="Ensembl"/>
        </authorList>
    </citation>
    <scope>IDENTIFICATION</scope>
</reference>
<dbReference type="EMBL" id="AGCU01111634">
    <property type="status" value="NOT_ANNOTATED_CDS"/>
    <property type="molecule type" value="Genomic_DNA"/>
</dbReference>
<dbReference type="PANTHER" id="PTHR23266">
    <property type="entry name" value="IMMUNOGLOBULIN HEAVY CHAIN"/>
    <property type="match status" value="1"/>
</dbReference>
<dbReference type="Pfam" id="PF07686">
    <property type="entry name" value="V-set"/>
    <property type="match status" value="1"/>
</dbReference>
<evidence type="ECO:0000313" key="5">
    <source>
        <dbReference type="Ensembl" id="ENSPSIP00000010730.1"/>
    </source>
</evidence>
<evidence type="ECO:0000256" key="2">
    <source>
        <dbReference type="ARBA" id="ARBA00023130"/>
    </source>
</evidence>
<dbReference type="InterPro" id="IPR007110">
    <property type="entry name" value="Ig-like_dom"/>
</dbReference>
<dbReference type="GeneTree" id="ENSGT01030000234536"/>
<dbReference type="FunFam" id="2.60.40.10:FF:001878">
    <property type="entry name" value="Immunoglobulin heavy variable 1-4"/>
    <property type="match status" value="1"/>
</dbReference>
<dbReference type="SUPFAM" id="SSF48726">
    <property type="entry name" value="Immunoglobulin"/>
    <property type="match status" value="1"/>
</dbReference>
<proteinExistence type="predicted"/>
<keyword evidence="2" id="KW-1064">Adaptive immunity</keyword>
<keyword evidence="1" id="KW-0391">Immunity</keyword>
<dbReference type="SMART" id="SM00409">
    <property type="entry name" value="IG"/>
    <property type="match status" value="1"/>
</dbReference>
<dbReference type="GO" id="GO:0002250">
    <property type="term" value="P:adaptive immune response"/>
    <property type="evidence" value="ECO:0007669"/>
    <property type="project" value="UniProtKB-KW"/>
</dbReference>